<keyword evidence="1" id="KW-1133">Transmembrane helix</keyword>
<dbReference type="Proteomes" id="UP000004933">
    <property type="component" value="Unassembled WGS sequence"/>
</dbReference>
<evidence type="ECO:0000256" key="1">
    <source>
        <dbReference type="SAM" id="Phobius"/>
    </source>
</evidence>
<accession>A0ABC9P594</accession>
<sequence length="191" mass="21257">MKNIELPTEKIYNNEKYHINSVEELKNVPIVITNLVTNEEKEIHPSDGVASAAWAIPVGIYITQHVASQLLLIGFAVIVGGLIGFALTIISVNPRYRKYYDHYRVVRAGKVGLTVLNGMNLNTATNYMKAGGDVWSTSQPLAWKIAYYAGKPKGGRLQQPTKVERHGSGNFWHYHTWNRAGGHSFYGTASK</sequence>
<dbReference type="RefSeq" id="WP_002380100.1">
    <property type="nucleotide sequence ID" value="NZ_GL454832.1"/>
</dbReference>
<comment type="caution">
    <text evidence="2">The sequence shown here is derived from an EMBL/GenBank/DDBJ whole genome shotgun (WGS) entry which is preliminary data.</text>
</comment>
<feature type="transmembrane region" description="Helical" evidence="1">
    <location>
        <begin position="70"/>
        <end position="90"/>
    </location>
</feature>
<name>A0ABC9P594_ENTFL</name>
<reference evidence="2 3" key="1">
    <citation type="submission" date="2010-09" db="EMBL/GenBank/DDBJ databases">
        <authorList>
            <person name="Weinstock G."/>
            <person name="Sodergren E."/>
            <person name="Clifton S."/>
            <person name="Fulton L."/>
            <person name="Fulton B."/>
            <person name="Courtney L."/>
            <person name="Fronick C."/>
            <person name="Harrison M."/>
            <person name="Strong C."/>
            <person name="Farmer C."/>
            <person name="Delahaunty K."/>
            <person name="Markovic C."/>
            <person name="Hall O."/>
            <person name="Minx P."/>
            <person name="Tomlinson C."/>
            <person name="Mitreva M."/>
            <person name="Hou S."/>
            <person name="Chen J."/>
            <person name="Wollam A."/>
            <person name="Pepin K.H."/>
            <person name="Johnson M."/>
            <person name="Bhonagiri V."/>
            <person name="Zhang X."/>
            <person name="Suruliraj S."/>
            <person name="Warren W."/>
            <person name="Chinwalla A."/>
            <person name="Mardis E.R."/>
            <person name="Wilson R.K."/>
        </authorList>
    </citation>
    <scope>NUCLEOTIDE SEQUENCE [LARGE SCALE GENOMIC DNA]</scope>
    <source>
        <strain evidence="2 3">TX0630</strain>
    </source>
</reference>
<dbReference type="EMBL" id="AEBE01000081">
    <property type="protein sequence ID" value="EFU90156.1"/>
    <property type="molecule type" value="Genomic_DNA"/>
</dbReference>
<evidence type="ECO:0000313" key="2">
    <source>
        <dbReference type="EMBL" id="EFU90156.1"/>
    </source>
</evidence>
<proteinExistence type="predicted"/>
<protein>
    <submittedName>
        <fullName evidence="2">Uncharacterized protein</fullName>
    </submittedName>
</protein>
<evidence type="ECO:0000313" key="3">
    <source>
        <dbReference type="Proteomes" id="UP000004933"/>
    </source>
</evidence>
<gene>
    <name evidence="2" type="ORF">HMPREF9511_01847</name>
</gene>
<organism evidence="2 3">
    <name type="scientific">Enterococcus faecalis TX0630</name>
    <dbReference type="NCBI Taxonomy" id="749508"/>
    <lineage>
        <taxon>Bacteria</taxon>
        <taxon>Bacillati</taxon>
        <taxon>Bacillota</taxon>
        <taxon>Bacilli</taxon>
        <taxon>Lactobacillales</taxon>
        <taxon>Enterococcaceae</taxon>
        <taxon>Enterococcus</taxon>
    </lineage>
</organism>
<dbReference type="AlphaFoldDB" id="A0ABC9P594"/>
<keyword evidence="1" id="KW-0812">Transmembrane</keyword>
<keyword evidence="1" id="KW-0472">Membrane</keyword>